<organism evidence="2 3">
    <name type="scientific">Phialophora macrospora</name>
    <dbReference type="NCBI Taxonomy" id="1851006"/>
    <lineage>
        <taxon>Eukaryota</taxon>
        <taxon>Fungi</taxon>
        <taxon>Dikarya</taxon>
        <taxon>Ascomycota</taxon>
        <taxon>Pezizomycotina</taxon>
        <taxon>Eurotiomycetes</taxon>
        <taxon>Chaetothyriomycetidae</taxon>
        <taxon>Chaetothyriales</taxon>
        <taxon>Herpotrichiellaceae</taxon>
        <taxon>Phialophora</taxon>
    </lineage>
</organism>
<sequence length="828" mass="91657">MAGFLQLGDIIQVSRAAWELYRFGWSDDLNAATQYAQFGQAVRGLAESLEGLIRMIDSAYNQLRSGIGAQSAPRWNFASLNEIIGDYQRTIYECRRLLLSNRQYGQGVGPLRNIEWNVLIQPQAAALQERILHHNSKILIIIKPLEIDLLSQIISRLEDLHLQVRHVVGLLTSNVPQAIQQQEQQLSHTLDCPPAIAAGFQRAAEQGPGSQRSTASRPLSDLTEAFLMHLRQSTINFLPEATFEAQVAPPKEYISLLKCVWLMTQIEQHPDLHAADDESHWPSYVKGLKTELSRECWRFNPRSPDQVLPPDLRSLNNIDFSIWPVRTPEPILPRIVQLPAAMMDELLNVTMESPRPTLVHHFRLLRGVDGKMSAVISAVDYEGDEERRDSQTLDFNLENAGLIPLYAVSFDQGPLSVILRTESVMAELAFKQVDELMRFQRALTGYKVYQEYSQPSVIIKLIMSDGKTLQVNTAHVQLWIAKELEGRATTGPGSDSDSDRASRRTSTTSPLSSPTSAYPGGSYFNSRLTPPNADPLIARLGHFNIGQRHDWHNGGSLSNGTVRGSGVFQSFSNHGGPPQGINRVDSIASIQTTTSLSQSIFSSPSKASQATSATSRKIAGPENGTGRGFVYQRPSEPMLVLLLKSTSTQVGSPIGSSAPPFSVIVIQLDETTTPNYERCSCQSHPDQCDITALERDKGRVDLSARIIEADELDAWDLMRLRPSTRQGQLSSDASAAASFFAKQPKPLANLRRVTLKFPDAASRCRLSGRPCGCNKSKTKTTGDVMACLAEKHQGLLGELRQYHKKELGRFEEAQRKKKDLIMGAMSSG</sequence>
<feature type="compositionally biased region" description="Low complexity" evidence="1">
    <location>
        <begin position="504"/>
        <end position="517"/>
    </location>
</feature>
<dbReference type="AlphaFoldDB" id="A0A0D2F3T6"/>
<feature type="compositionally biased region" description="Polar residues" evidence="1">
    <location>
        <begin position="606"/>
        <end position="615"/>
    </location>
</feature>
<dbReference type="Proteomes" id="UP000054266">
    <property type="component" value="Unassembled WGS sequence"/>
</dbReference>
<proteinExistence type="predicted"/>
<evidence type="ECO:0000313" key="2">
    <source>
        <dbReference type="EMBL" id="KIW62548.1"/>
    </source>
</evidence>
<accession>A0A0D2F3T6</accession>
<keyword evidence="3" id="KW-1185">Reference proteome</keyword>
<dbReference type="HOGENOM" id="CLU_006866_0_0_1"/>
<feature type="region of interest" description="Disordered" evidence="1">
    <location>
        <begin position="487"/>
        <end position="525"/>
    </location>
</feature>
<feature type="region of interest" description="Disordered" evidence="1">
    <location>
        <begin position="600"/>
        <end position="627"/>
    </location>
</feature>
<evidence type="ECO:0000313" key="3">
    <source>
        <dbReference type="Proteomes" id="UP000054266"/>
    </source>
</evidence>
<reference evidence="2 3" key="1">
    <citation type="submission" date="2015-01" db="EMBL/GenBank/DDBJ databases">
        <title>The Genome Sequence of Capronia semiimmersa CBS27337.</title>
        <authorList>
            <consortium name="The Broad Institute Genomics Platform"/>
            <person name="Cuomo C."/>
            <person name="de Hoog S."/>
            <person name="Gorbushina A."/>
            <person name="Stielow B."/>
            <person name="Teixiera M."/>
            <person name="Abouelleil A."/>
            <person name="Chapman S.B."/>
            <person name="Priest M."/>
            <person name="Young S.K."/>
            <person name="Wortman J."/>
            <person name="Nusbaum C."/>
            <person name="Birren B."/>
        </authorList>
    </citation>
    <scope>NUCLEOTIDE SEQUENCE [LARGE SCALE GENOMIC DNA]</scope>
    <source>
        <strain evidence="2 3">CBS 27337</strain>
    </source>
</reference>
<name>A0A0D2F3T6_9EURO</name>
<protein>
    <submittedName>
        <fullName evidence="2">Uncharacterized protein</fullName>
    </submittedName>
</protein>
<gene>
    <name evidence="2" type="ORF">PV04_10715</name>
</gene>
<dbReference type="EMBL" id="KN846963">
    <property type="protein sequence ID" value="KIW62548.1"/>
    <property type="molecule type" value="Genomic_DNA"/>
</dbReference>
<evidence type="ECO:0000256" key="1">
    <source>
        <dbReference type="SAM" id="MobiDB-lite"/>
    </source>
</evidence>